<reference evidence="2 3" key="1">
    <citation type="submission" date="2024-07" db="EMBL/GenBank/DDBJ databases">
        <title>Uliginosibacterium flavum JJ3220;KACC:17644.</title>
        <authorList>
            <person name="Kim M.K."/>
        </authorList>
    </citation>
    <scope>NUCLEOTIDE SEQUENCE [LARGE SCALE GENOMIC DNA]</scope>
    <source>
        <strain evidence="2 3">KACC:17644</strain>
    </source>
</reference>
<protein>
    <submittedName>
        <fullName evidence="2">Uncharacterized protein</fullName>
    </submittedName>
</protein>
<feature type="transmembrane region" description="Helical" evidence="1">
    <location>
        <begin position="33"/>
        <end position="54"/>
    </location>
</feature>
<accession>A0ABV2TG72</accession>
<sequence length="331" mass="37332">MLKAMLALYALLLECAAWGLFVARDSASDVLFIMFFMTHFLASASLASCMLLIVSGEVKKTSQALWALFFSVAAFMPLLGFVVVMCIAFALLRVPLFVKKTHFSALGLPLLDPRDRPGEWAFRQAGLRHFLHNDRAPLDQRLRALVTLKGAPTQCASPVLHDLLADKSDDLRLLAYGMLDSPEKRLNAQIHKWRLVWQKAVDAPSRRGAARHLSALHWELIYQGLVQGDLRRHAAESALRFLEQTPDKERDAGLHLRHGRLLQEMGRIEEAGPAYHRADSLGLPAPRVLPYLAELAFARRDFSEVLRLLKTLRAYPDQSRLQPLLRFWGIA</sequence>
<feature type="transmembrane region" description="Helical" evidence="1">
    <location>
        <begin position="66"/>
        <end position="92"/>
    </location>
</feature>
<proteinExistence type="predicted"/>
<comment type="caution">
    <text evidence="2">The sequence shown here is derived from an EMBL/GenBank/DDBJ whole genome shotgun (WGS) entry which is preliminary data.</text>
</comment>
<keyword evidence="1" id="KW-0812">Transmembrane</keyword>
<keyword evidence="1" id="KW-0472">Membrane</keyword>
<name>A0ABV2TG72_9RHOO</name>
<dbReference type="EMBL" id="JBEWZI010000002">
    <property type="protein sequence ID" value="MET7012911.1"/>
    <property type="molecule type" value="Genomic_DNA"/>
</dbReference>
<gene>
    <name evidence="2" type="ORF">ABXR19_01835</name>
</gene>
<dbReference type="SUPFAM" id="SSF48452">
    <property type="entry name" value="TPR-like"/>
    <property type="match status" value="1"/>
</dbReference>
<keyword evidence="3" id="KW-1185">Reference proteome</keyword>
<dbReference type="RefSeq" id="WP_354599376.1">
    <property type="nucleotide sequence ID" value="NZ_JBEWZI010000002.1"/>
</dbReference>
<dbReference type="Proteomes" id="UP001549691">
    <property type="component" value="Unassembled WGS sequence"/>
</dbReference>
<organism evidence="2 3">
    <name type="scientific">Uliginosibacterium flavum</name>
    <dbReference type="NCBI Taxonomy" id="1396831"/>
    <lineage>
        <taxon>Bacteria</taxon>
        <taxon>Pseudomonadati</taxon>
        <taxon>Pseudomonadota</taxon>
        <taxon>Betaproteobacteria</taxon>
        <taxon>Rhodocyclales</taxon>
        <taxon>Zoogloeaceae</taxon>
        <taxon>Uliginosibacterium</taxon>
    </lineage>
</organism>
<evidence type="ECO:0000313" key="2">
    <source>
        <dbReference type="EMBL" id="MET7012911.1"/>
    </source>
</evidence>
<keyword evidence="1" id="KW-1133">Transmembrane helix</keyword>
<dbReference type="InterPro" id="IPR011990">
    <property type="entry name" value="TPR-like_helical_dom_sf"/>
</dbReference>
<dbReference type="Gene3D" id="1.25.40.10">
    <property type="entry name" value="Tetratricopeptide repeat domain"/>
    <property type="match status" value="1"/>
</dbReference>
<evidence type="ECO:0000313" key="3">
    <source>
        <dbReference type="Proteomes" id="UP001549691"/>
    </source>
</evidence>
<evidence type="ECO:0000256" key="1">
    <source>
        <dbReference type="SAM" id="Phobius"/>
    </source>
</evidence>